<reference evidence="5 6" key="1">
    <citation type="submission" date="2019-07" db="EMBL/GenBank/DDBJ databases">
        <title>Rhodotorula toruloides NBRC10032 genome sequencing.</title>
        <authorList>
            <person name="Shida Y."/>
            <person name="Takaku H."/>
            <person name="Ogasawara W."/>
            <person name="Mori K."/>
        </authorList>
    </citation>
    <scope>NUCLEOTIDE SEQUENCE [LARGE SCALE GENOMIC DNA]</scope>
    <source>
        <strain evidence="5 6">NBRC10032</strain>
    </source>
</reference>
<dbReference type="Pfam" id="PF00439">
    <property type="entry name" value="Bromodomain"/>
    <property type="match status" value="2"/>
</dbReference>
<feature type="region of interest" description="Disordered" evidence="3">
    <location>
        <begin position="963"/>
        <end position="1015"/>
    </location>
</feature>
<gene>
    <name evidence="5" type="ORF">Rt10032_c09g3796</name>
</gene>
<name>A0A511KHC4_RHOTO</name>
<dbReference type="PROSITE" id="PS50014">
    <property type="entry name" value="BROMODOMAIN_2"/>
    <property type="match status" value="1"/>
</dbReference>
<sequence>MGEAVLGLAEFAAGAGSGGVKEGLPGVSVQAADDGPANPVPRTQGETLKRSSPDGDEAGDAAGLLGFAQAEVVQGGDEREAKRVKVEPEPTPAAPAVPSPSPYSASAAVPPVPATPSIVEPPAASSSSFSAAAPDSSIPAPAASPAPIPVQGYDPSAFTSAPILASSASPYPPPAPHASSSAPPMPVSAPTMSPSDLHTFAGGPVPVPGPSSASMPSPSAASPVVSSPNPAMFAASPDAFQNPQPQQPVASTSAAPDASPAPPPEPIAIMTKEQQKHAINMVRNLKRNKNAPPFLKPVDAVALHIPDYYKIILEPMDLGTVEARLQATSKAMQAANKAGRMYGLDYSEGRDPNARWEGQVPEGEEPHTYRTVAEFKYDLDLVWNNCFQYNGPRDKNPVSAMAGNLMDAAEKAYRAMPFASATLASSPVTAPSISIDKLTPALAAGSPQPEPALAKRLQRKRRAPSRLEDHPPGSTVTAEPSSSPRPSKRQKGKAVACQHVEVVADGAGEEDGEEEDDDSDDEIPWLSEDDEDDEEYAEKRVSVRIRSRSRKAGLRRKKARADVRPDLAQLDEDEIVRQVRTGLEASKVFSPNLLDEVKNGLRVLPEDEREQLTAKADAEIAAIEAQLAEAVDPTVEERYKREDPQLFDKDGEHILERDAGFSTVLEVIGNWAPDGAYPGQTRPLAGTGTAATDRDWRAVGVLQETTRTHNVCSAIFPTSASGTSPHLKYYGEEGENLLRAKLLSMIRPACRQGVPVSLWGKDARDLFLTSRVKGSAGETLVVCMPSVSKASGGHSTIDGLLELDAGVSAIHALSSNSLIRPASAQNYFLRSYQHRPYGFSKSYPARLGAAVRQLAHEEREAGVWLSEKDVVERFGRLGEDIIRHAERNGHEYDGDLGSSSVVEQAAQIMEGRRQRTRELRRANPSTLSATERRHLERRDREIAGRKEWFERLPDWRKAIEREKRKKYRKSEQGKATREKYRKSEQGKATREKYRKSEQGKATIEKYNKSQRGREAQRKLETLRLRLPEIGATMEDVERMVRKKKGGRSEAQDAMSLFAKMSLKKRRSGDMWDRHHAAFCDFVTRNSLEATVSTKPTDITKNRHFGRAVLRNGDSATSARRDEYALLTCLPPSEGHPSRAHISSYALCDEKHLDPDSLTPRTPRLVRAIVFFRCDEAASCFDTPLFIVADVYAPLVDIYDGAATYAPGPPLATVVLPLIALSEVVGVYRTQDESSTYVLRRQYIFVEMEKEEKAQEEEAESED</sequence>
<dbReference type="SUPFAM" id="SSF47370">
    <property type="entry name" value="Bromodomain"/>
    <property type="match status" value="1"/>
</dbReference>
<feature type="compositionally biased region" description="Low complexity" evidence="3">
    <location>
        <begin position="248"/>
        <end position="258"/>
    </location>
</feature>
<dbReference type="OrthoDB" id="784962at2759"/>
<feature type="domain" description="Bromo" evidence="4">
    <location>
        <begin position="286"/>
        <end position="397"/>
    </location>
</feature>
<comment type="caution">
    <text evidence="5">The sequence shown here is derived from an EMBL/GenBank/DDBJ whole genome shotgun (WGS) entry which is preliminary data.</text>
</comment>
<dbReference type="GO" id="GO:0006355">
    <property type="term" value="P:regulation of DNA-templated transcription"/>
    <property type="evidence" value="ECO:0007669"/>
    <property type="project" value="TreeGrafter"/>
</dbReference>
<dbReference type="InterPro" id="IPR036427">
    <property type="entry name" value="Bromodomain-like_sf"/>
</dbReference>
<feature type="compositionally biased region" description="Low complexity" evidence="3">
    <location>
        <begin position="177"/>
        <end position="195"/>
    </location>
</feature>
<dbReference type="GO" id="GO:0000785">
    <property type="term" value="C:chromatin"/>
    <property type="evidence" value="ECO:0007669"/>
    <property type="project" value="TreeGrafter"/>
</dbReference>
<feature type="compositionally biased region" description="Basic and acidic residues" evidence="3">
    <location>
        <begin position="969"/>
        <end position="1015"/>
    </location>
</feature>
<feature type="region of interest" description="Disordered" evidence="3">
    <location>
        <begin position="15"/>
        <end position="267"/>
    </location>
</feature>
<keyword evidence="1 2" id="KW-0103">Bromodomain</keyword>
<dbReference type="AlphaFoldDB" id="A0A511KHC4"/>
<dbReference type="InterPro" id="IPR001487">
    <property type="entry name" value="Bromodomain"/>
</dbReference>
<proteinExistence type="predicted"/>
<evidence type="ECO:0000256" key="2">
    <source>
        <dbReference type="PROSITE-ProRule" id="PRU00035"/>
    </source>
</evidence>
<feature type="compositionally biased region" description="Acidic residues" evidence="3">
    <location>
        <begin position="507"/>
        <end position="536"/>
    </location>
</feature>
<dbReference type="InterPro" id="IPR050935">
    <property type="entry name" value="Bromo_chromatin_reader"/>
</dbReference>
<accession>A0A511KHC4</accession>
<dbReference type="Proteomes" id="UP000321518">
    <property type="component" value="Unassembled WGS sequence"/>
</dbReference>
<evidence type="ECO:0000256" key="3">
    <source>
        <dbReference type="SAM" id="MobiDB-lite"/>
    </source>
</evidence>
<feature type="region of interest" description="Disordered" evidence="3">
    <location>
        <begin position="441"/>
        <end position="540"/>
    </location>
</feature>
<feature type="compositionally biased region" description="Basic and acidic residues" evidence="3">
    <location>
        <begin position="76"/>
        <end position="88"/>
    </location>
</feature>
<feature type="compositionally biased region" description="Pro residues" evidence="3">
    <location>
        <begin position="89"/>
        <end position="101"/>
    </location>
</feature>
<dbReference type="SMART" id="SM00297">
    <property type="entry name" value="BROMO"/>
    <property type="match status" value="1"/>
</dbReference>
<dbReference type="PANTHER" id="PTHR22880">
    <property type="entry name" value="FALZ-RELATED BROMODOMAIN-CONTAINING PROTEINS"/>
    <property type="match status" value="1"/>
</dbReference>
<feature type="compositionally biased region" description="Low complexity" evidence="3">
    <location>
        <begin position="210"/>
        <end position="228"/>
    </location>
</feature>
<dbReference type="GO" id="GO:0006338">
    <property type="term" value="P:chromatin remodeling"/>
    <property type="evidence" value="ECO:0007669"/>
    <property type="project" value="TreeGrafter"/>
</dbReference>
<protein>
    <recommendedName>
        <fullName evidence="4">Bromo domain-containing protein</fullName>
    </recommendedName>
</protein>
<feature type="compositionally biased region" description="Low complexity" evidence="3">
    <location>
        <begin position="160"/>
        <end position="169"/>
    </location>
</feature>
<evidence type="ECO:0000313" key="5">
    <source>
        <dbReference type="EMBL" id="GEM09779.1"/>
    </source>
</evidence>
<evidence type="ECO:0000313" key="6">
    <source>
        <dbReference type="Proteomes" id="UP000321518"/>
    </source>
</evidence>
<feature type="compositionally biased region" description="Low complexity" evidence="3">
    <location>
        <begin position="102"/>
        <end position="141"/>
    </location>
</feature>
<dbReference type="Gene3D" id="1.20.920.10">
    <property type="entry name" value="Bromodomain-like"/>
    <property type="match status" value="1"/>
</dbReference>
<evidence type="ECO:0000256" key="1">
    <source>
        <dbReference type="ARBA" id="ARBA00023117"/>
    </source>
</evidence>
<dbReference type="GO" id="GO:0005634">
    <property type="term" value="C:nucleus"/>
    <property type="evidence" value="ECO:0007669"/>
    <property type="project" value="TreeGrafter"/>
</dbReference>
<organism evidence="5 6">
    <name type="scientific">Rhodotorula toruloides</name>
    <name type="common">Yeast</name>
    <name type="synonym">Rhodosporidium toruloides</name>
    <dbReference type="NCBI Taxonomy" id="5286"/>
    <lineage>
        <taxon>Eukaryota</taxon>
        <taxon>Fungi</taxon>
        <taxon>Dikarya</taxon>
        <taxon>Basidiomycota</taxon>
        <taxon>Pucciniomycotina</taxon>
        <taxon>Microbotryomycetes</taxon>
        <taxon>Sporidiobolales</taxon>
        <taxon>Sporidiobolaceae</taxon>
        <taxon>Rhodotorula</taxon>
    </lineage>
</organism>
<dbReference type="PRINTS" id="PR00503">
    <property type="entry name" value="BROMODOMAIN"/>
</dbReference>
<dbReference type="PANTHER" id="PTHR22880:SF225">
    <property type="entry name" value="BROMODOMAIN-CONTAINING PROTEIN BET-1-RELATED"/>
    <property type="match status" value="1"/>
</dbReference>
<evidence type="ECO:0000259" key="4">
    <source>
        <dbReference type="PROSITE" id="PS50014"/>
    </source>
</evidence>
<dbReference type="EMBL" id="BJWK01000009">
    <property type="protein sequence ID" value="GEM09779.1"/>
    <property type="molecule type" value="Genomic_DNA"/>
</dbReference>